<keyword evidence="2" id="KW-1185">Reference proteome</keyword>
<evidence type="ECO:0000313" key="2">
    <source>
        <dbReference type="Proteomes" id="UP000315647"/>
    </source>
</evidence>
<reference evidence="1 2" key="1">
    <citation type="submission" date="2019-03" db="EMBL/GenBank/DDBJ databases">
        <title>Deep-cultivation of Planctomycetes and their phenomic and genomic characterization uncovers novel biology.</title>
        <authorList>
            <person name="Wiegand S."/>
            <person name="Jogler M."/>
            <person name="Boedeker C."/>
            <person name="Pinto D."/>
            <person name="Vollmers J."/>
            <person name="Rivas-Marin E."/>
            <person name="Kohn T."/>
            <person name="Peeters S.H."/>
            <person name="Heuer A."/>
            <person name="Rast P."/>
            <person name="Oberbeckmann S."/>
            <person name="Bunk B."/>
            <person name="Jeske O."/>
            <person name="Meyerdierks A."/>
            <person name="Storesund J.E."/>
            <person name="Kallscheuer N."/>
            <person name="Luecker S."/>
            <person name="Lage O.M."/>
            <person name="Pohl T."/>
            <person name="Merkel B.J."/>
            <person name="Hornburger P."/>
            <person name="Mueller R.-W."/>
            <person name="Bruemmer F."/>
            <person name="Labrenz M."/>
            <person name="Spormann A.M."/>
            <person name="Op den Camp H."/>
            <person name="Overmann J."/>
            <person name="Amann R."/>
            <person name="Jetten M.S.M."/>
            <person name="Mascher T."/>
            <person name="Medema M.H."/>
            <person name="Devos D.P."/>
            <person name="Kaster A.-K."/>
            <person name="Ovreas L."/>
            <person name="Rohde M."/>
            <person name="Galperin M.Y."/>
            <person name="Jogler C."/>
        </authorList>
    </citation>
    <scope>NUCLEOTIDE SEQUENCE [LARGE SCALE GENOMIC DNA]</scope>
    <source>
        <strain evidence="1 2">Enr10</strain>
    </source>
</reference>
<dbReference type="EMBL" id="CP037421">
    <property type="protein sequence ID" value="QDT26384.1"/>
    <property type="molecule type" value="Genomic_DNA"/>
</dbReference>
<evidence type="ECO:0000313" key="1">
    <source>
        <dbReference type="EMBL" id="QDT26384.1"/>
    </source>
</evidence>
<accession>A0A517Q440</accession>
<dbReference type="Proteomes" id="UP000315647">
    <property type="component" value="Chromosome"/>
</dbReference>
<protein>
    <submittedName>
        <fullName evidence="1">Uncharacterized protein</fullName>
    </submittedName>
</protein>
<organism evidence="1 2">
    <name type="scientific">Gimesia panareensis</name>
    <dbReference type="NCBI Taxonomy" id="2527978"/>
    <lineage>
        <taxon>Bacteria</taxon>
        <taxon>Pseudomonadati</taxon>
        <taxon>Planctomycetota</taxon>
        <taxon>Planctomycetia</taxon>
        <taxon>Planctomycetales</taxon>
        <taxon>Planctomycetaceae</taxon>
        <taxon>Gimesia</taxon>
    </lineage>
</organism>
<name>A0A517Q440_9PLAN</name>
<dbReference type="AlphaFoldDB" id="A0A517Q440"/>
<gene>
    <name evidence="1" type="ORF">Enr10x_16850</name>
</gene>
<sequence length="140" mass="15982">MTVTVIKQPHQTTVTVFDGVQGRRQARKQGVEFFAGSSIKADESHFCFVPLFMMSDKTDSNKPVQSFRLRGITASVFENQSEDGKTTFYKVTLQRSYKQGEEWKSTNSFGRDDLPIVSLLTKQAWEYILNTETNGQKENK</sequence>
<proteinExistence type="predicted"/>